<dbReference type="Proteomes" id="UP000051291">
    <property type="component" value="Unassembled WGS sequence"/>
</dbReference>
<keyword evidence="3" id="KW-1185">Reference proteome</keyword>
<reference evidence="2 3" key="1">
    <citation type="journal article" date="2015" name="Genome Announc.">
        <title>Expanding the biotechnology potential of lactobacilli through comparative genomics of 213 strains and associated genera.</title>
        <authorList>
            <person name="Sun Z."/>
            <person name="Harris H.M."/>
            <person name="McCann A."/>
            <person name="Guo C."/>
            <person name="Argimon S."/>
            <person name="Zhang W."/>
            <person name="Yang X."/>
            <person name="Jeffery I.B."/>
            <person name="Cooney J.C."/>
            <person name="Kagawa T.F."/>
            <person name="Liu W."/>
            <person name="Song Y."/>
            <person name="Salvetti E."/>
            <person name="Wrobel A."/>
            <person name="Rasinkangas P."/>
            <person name="Parkhill J."/>
            <person name="Rea M.C."/>
            <person name="O'Sullivan O."/>
            <person name="Ritari J."/>
            <person name="Douillard F.P."/>
            <person name="Paul Ross R."/>
            <person name="Yang R."/>
            <person name="Briner A.E."/>
            <person name="Felis G.E."/>
            <person name="de Vos W.M."/>
            <person name="Barrangou R."/>
            <person name="Klaenhammer T.R."/>
            <person name="Caufield P.W."/>
            <person name="Cui Y."/>
            <person name="Zhang H."/>
            <person name="O'Toole P.W."/>
        </authorList>
    </citation>
    <scope>NUCLEOTIDE SEQUENCE [LARGE SCALE GENOMIC DNA]</scope>
    <source>
        <strain evidence="2 3">DSM 20653</strain>
    </source>
</reference>
<keyword evidence="1" id="KW-0472">Membrane</keyword>
<feature type="transmembrane region" description="Helical" evidence="1">
    <location>
        <begin position="6"/>
        <end position="26"/>
    </location>
</feature>
<name>A0A0R1ZHX0_9LACO</name>
<dbReference type="InterPro" id="IPR009526">
    <property type="entry name" value="DUF1146"/>
</dbReference>
<dbReference type="PATRIC" id="fig|1423820.4.peg.476"/>
<dbReference type="GeneID" id="29934591"/>
<dbReference type="AlphaFoldDB" id="A0A0R1ZHX0"/>
<evidence type="ECO:0000313" key="2">
    <source>
        <dbReference type="EMBL" id="KRM52516.1"/>
    </source>
</evidence>
<evidence type="ECO:0000256" key="1">
    <source>
        <dbReference type="SAM" id="Phobius"/>
    </source>
</evidence>
<dbReference type="NCBIfam" id="TIGR02327">
    <property type="entry name" value="int_mem_ywzB"/>
    <property type="match status" value="1"/>
</dbReference>
<evidence type="ECO:0008006" key="4">
    <source>
        <dbReference type="Google" id="ProtNLM"/>
    </source>
</evidence>
<sequence>MRQIGLNALLTIISNFTFILITFKILRDLRLDYYVNKERQRTFRLFLILVSTALGFLVSQFFLNFIDSVRNLGYLL</sequence>
<organism evidence="2 3">
    <name type="scientific">Ligilactobacillus araffinosus DSM 20653</name>
    <dbReference type="NCBI Taxonomy" id="1423820"/>
    <lineage>
        <taxon>Bacteria</taxon>
        <taxon>Bacillati</taxon>
        <taxon>Bacillota</taxon>
        <taxon>Bacilli</taxon>
        <taxon>Lactobacillales</taxon>
        <taxon>Lactobacillaceae</taxon>
        <taxon>Ligilactobacillus</taxon>
    </lineage>
</organism>
<feature type="transmembrane region" description="Helical" evidence="1">
    <location>
        <begin position="46"/>
        <end position="66"/>
    </location>
</feature>
<proteinExistence type="predicted"/>
<accession>A0A0R1ZHX0</accession>
<keyword evidence="1" id="KW-1133">Transmembrane helix</keyword>
<evidence type="ECO:0000313" key="3">
    <source>
        <dbReference type="Proteomes" id="UP000051291"/>
    </source>
</evidence>
<dbReference type="EMBL" id="AYYZ01000019">
    <property type="protein sequence ID" value="KRM52516.1"/>
    <property type="molecule type" value="Genomic_DNA"/>
</dbReference>
<comment type="caution">
    <text evidence="2">The sequence shown here is derived from an EMBL/GenBank/DDBJ whole genome shotgun (WGS) entry which is preliminary data.</text>
</comment>
<dbReference type="RefSeq" id="WP_057826859.1">
    <property type="nucleotide sequence ID" value="NZ_AYYZ01000019.1"/>
</dbReference>
<protein>
    <recommendedName>
        <fullName evidence="4">DUF1146 domain-containing protein</fullName>
    </recommendedName>
</protein>
<dbReference type="STRING" id="1423820.FC64_GL000473"/>
<keyword evidence="1" id="KW-0812">Transmembrane</keyword>
<dbReference type="Pfam" id="PF06612">
    <property type="entry name" value="DUF1146"/>
    <property type="match status" value="1"/>
</dbReference>
<gene>
    <name evidence="2" type="ORF">FC64_GL000473</name>
</gene>